<dbReference type="Proteomes" id="UP000326437">
    <property type="component" value="Unassembled WGS sequence"/>
</dbReference>
<dbReference type="Pfam" id="PF06551">
    <property type="entry name" value="DUF1120"/>
    <property type="match status" value="1"/>
</dbReference>
<dbReference type="EMBL" id="CABVHO010000087">
    <property type="protein sequence ID" value="VVN63532.1"/>
    <property type="molecule type" value="Genomic_DNA"/>
</dbReference>
<proteinExistence type="predicted"/>
<evidence type="ECO:0000256" key="1">
    <source>
        <dbReference type="SAM" id="SignalP"/>
    </source>
</evidence>
<evidence type="ECO:0000313" key="2">
    <source>
        <dbReference type="EMBL" id="VVN63532.1"/>
    </source>
</evidence>
<name>A0A5E6ZAI2_PSEFL</name>
<dbReference type="OrthoDB" id="6602106at2"/>
<keyword evidence="1" id="KW-0732">Signal</keyword>
<feature type="chain" id="PRO_5023075215" evidence="1">
    <location>
        <begin position="30"/>
        <end position="241"/>
    </location>
</feature>
<dbReference type="AlphaFoldDB" id="A0A5E6ZAI2"/>
<evidence type="ECO:0000313" key="3">
    <source>
        <dbReference type="Proteomes" id="UP000326437"/>
    </source>
</evidence>
<dbReference type="RefSeq" id="WP_150629283.1">
    <property type="nucleotide sequence ID" value="NZ_CABVHO010000087.1"/>
</dbReference>
<gene>
    <name evidence="2" type="primary">gltF_2</name>
    <name evidence="2" type="ORF">PS685_04367</name>
</gene>
<reference evidence="2 3" key="1">
    <citation type="submission" date="2019-09" db="EMBL/GenBank/DDBJ databases">
        <authorList>
            <person name="Chandra G."/>
            <person name="Truman W A."/>
        </authorList>
    </citation>
    <scope>NUCLEOTIDE SEQUENCE [LARGE SCALE GENOMIC DNA]</scope>
    <source>
        <strain evidence="2">PS685</strain>
    </source>
</reference>
<sequence precursor="true">MIKQPNLKCVSLTACAIAMLTVTSTQVLAETLDLTVVGTISPAACTPALTGGGIIDYGVISPSTLSPTALTVLPIKTLTFSIACTAQVKVALSAINGRVNTAAGVATPGTNSDGLTPVTLFGGTTTGVAGLGLDSVNSAKIGGYAVRIDPGSVIADTNSVLSLRKTVAASTWINDSQSGDLYDPATTRLISWAAASTTVPVGITNLSGTLSVQAYLNNSTQLSLNHVITLNGLTTIELSYL</sequence>
<feature type="signal peptide" evidence="1">
    <location>
        <begin position="1"/>
        <end position="29"/>
    </location>
</feature>
<dbReference type="InterPro" id="IPR010546">
    <property type="entry name" value="DUF1120"/>
</dbReference>
<accession>A0A5E6ZAI2</accession>
<protein>
    <submittedName>
        <fullName evidence="2">Protein GltF</fullName>
    </submittedName>
</protein>
<organism evidence="2 3">
    <name type="scientific">Pseudomonas fluorescens</name>
    <dbReference type="NCBI Taxonomy" id="294"/>
    <lineage>
        <taxon>Bacteria</taxon>
        <taxon>Pseudomonadati</taxon>
        <taxon>Pseudomonadota</taxon>
        <taxon>Gammaproteobacteria</taxon>
        <taxon>Pseudomonadales</taxon>
        <taxon>Pseudomonadaceae</taxon>
        <taxon>Pseudomonas</taxon>
    </lineage>
</organism>